<sequence length="139" mass="15352">MLTQAGLEQNGLELLERVVPLPPPALPTLLYQRPLSPLIPCRKTSPESPAYDECPDEKDLLDLPPWRSPGSARPSKPAASHINLVFNADVNPAERRGVQPSELWPRPMRRVKVPSSPKHTMATGLAGESEQEEEEYITG</sequence>
<keyword evidence="3" id="KW-1185">Reference proteome</keyword>
<protein>
    <submittedName>
        <fullName evidence="2">Uncharacterized protein</fullName>
    </submittedName>
</protein>
<comment type="caution">
    <text evidence="2">The sequence shown here is derived from an EMBL/GenBank/DDBJ whole genome shotgun (WGS) entry which is preliminary data.</text>
</comment>
<organism evidence="2 3">
    <name type="scientific">Protopolystoma xenopodis</name>
    <dbReference type="NCBI Taxonomy" id="117903"/>
    <lineage>
        <taxon>Eukaryota</taxon>
        <taxon>Metazoa</taxon>
        <taxon>Spiralia</taxon>
        <taxon>Lophotrochozoa</taxon>
        <taxon>Platyhelminthes</taxon>
        <taxon>Monogenea</taxon>
        <taxon>Polyopisthocotylea</taxon>
        <taxon>Polystomatidea</taxon>
        <taxon>Polystomatidae</taxon>
        <taxon>Protopolystoma</taxon>
    </lineage>
</organism>
<dbReference type="AlphaFoldDB" id="A0A448XAY7"/>
<name>A0A448XAY7_9PLAT</name>
<reference evidence="2" key="1">
    <citation type="submission" date="2018-11" db="EMBL/GenBank/DDBJ databases">
        <authorList>
            <consortium name="Pathogen Informatics"/>
        </authorList>
    </citation>
    <scope>NUCLEOTIDE SEQUENCE</scope>
</reference>
<dbReference type="Proteomes" id="UP000784294">
    <property type="component" value="Unassembled WGS sequence"/>
</dbReference>
<feature type="compositionally biased region" description="Acidic residues" evidence="1">
    <location>
        <begin position="129"/>
        <end position="139"/>
    </location>
</feature>
<proteinExistence type="predicted"/>
<dbReference type="EMBL" id="CAAALY010244155">
    <property type="protein sequence ID" value="VEL32416.1"/>
    <property type="molecule type" value="Genomic_DNA"/>
</dbReference>
<accession>A0A448XAY7</accession>
<evidence type="ECO:0000313" key="2">
    <source>
        <dbReference type="EMBL" id="VEL32416.1"/>
    </source>
</evidence>
<feature type="region of interest" description="Disordered" evidence="1">
    <location>
        <begin position="97"/>
        <end position="139"/>
    </location>
</feature>
<gene>
    <name evidence="2" type="ORF">PXEA_LOCUS25856</name>
</gene>
<evidence type="ECO:0000256" key="1">
    <source>
        <dbReference type="SAM" id="MobiDB-lite"/>
    </source>
</evidence>
<evidence type="ECO:0000313" key="3">
    <source>
        <dbReference type="Proteomes" id="UP000784294"/>
    </source>
</evidence>
<feature type="region of interest" description="Disordered" evidence="1">
    <location>
        <begin position="38"/>
        <end position="79"/>
    </location>
</feature>